<name>A0ABV8GLS2_9ACTN</name>
<keyword evidence="7" id="KW-1185">Reference proteome</keyword>
<dbReference type="SUPFAM" id="SSF102114">
    <property type="entry name" value="Radical SAM enzymes"/>
    <property type="match status" value="1"/>
</dbReference>
<dbReference type="SFLD" id="SFLDG01386">
    <property type="entry name" value="main_SPASM_domain-containing"/>
    <property type="match status" value="1"/>
</dbReference>
<dbReference type="RefSeq" id="WP_379533500.1">
    <property type="nucleotide sequence ID" value="NZ_JBHSBI010000029.1"/>
</dbReference>
<evidence type="ECO:0000256" key="1">
    <source>
        <dbReference type="ARBA" id="ARBA00022691"/>
    </source>
</evidence>
<dbReference type="Gene3D" id="3.20.20.70">
    <property type="entry name" value="Aldolase class I"/>
    <property type="match status" value="1"/>
</dbReference>
<evidence type="ECO:0000313" key="7">
    <source>
        <dbReference type="Proteomes" id="UP001595851"/>
    </source>
</evidence>
<dbReference type="EMBL" id="JBHSBI010000029">
    <property type="protein sequence ID" value="MFC4013642.1"/>
    <property type="molecule type" value="Genomic_DNA"/>
</dbReference>
<dbReference type="InterPro" id="IPR007197">
    <property type="entry name" value="rSAM"/>
</dbReference>
<dbReference type="InterPro" id="IPR058240">
    <property type="entry name" value="rSAM_sf"/>
</dbReference>
<dbReference type="SFLD" id="SFLDG01072">
    <property type="entry name" value="dehydrogenase_like"/>
    <property type="match status" value="1"/>
</dbReference>
<evidence type="ECO:0000256" key="4">
    <source>
        <dbReference type="ARBA" id="ARBA00023014"/>
    </source>
</evidence>
<dbReference type="InterPro" id="IPR023867">
    <property type="entry name" value="Sulphatase_maturase_rSAM"/>
</dbReference>
<keyword evidence="3" id="KW-0408">Iron</keyword>
<dbReference type="PANTHER" id="PTHR43273:SF8">
    <property type="entry name" value="RADICAL SAM DOMAIN PROTEIN"/>
    <property type="match status" value="1"/>
</dbReference>
<proteinExistence type="predicted"/>
<dbReference type="PANTHER" id="PTHR43273">
    <property type="entry name" value="ANAEROBIC SULFATASE-MATURATING ENZYME HOMOLOG ASLB-RELATED"/>
    <property type="match status" value="1"/>
</dbReference>
<feature type="domain" description="Radical SAM core" evidence="5">
    <location>
        <begin position="20"/>
        <end position="254"/>
    </location>
</feature>
<reference evidence="7" key="1">
    <citation type="journal article" date="2019" name="Int. J. Syst. Evol. Microbiol.">
        <title>The Global Catalogue of Microorganisms (GCM) 10K type strain sequencing project: providing services to taxonomists for standard genome sequencing and annotation.</title>
        <authorList>
            <consortium name="The Broad Institute Genomics Platform"/>
            <consortium name="The Broad Institute Genome Sequencing Center for Infectious Disease"/>
            <person name="Wu L."/>
            <person name="Ma J."/>
        </authorList>
    </citation>
    <scope>NUCLEOTIDE SEQUENCE [LARGE SCALE GENOMIC DNA]</scope>
    <source>
        <strain evidence="7">TBRC 1276</strain>
    </source>
</reference>
<dbReference type="PROSITE" id="PS51918">
    <property type="entry name" value="RADICAL_SAM"/>
    <property type="match status" value="1"/>
</dbReference>
<dbReference type="SFLD" id="SFLDG01067">
    <property type="entry name" value="SPASM/twitch_domain_containing"/>
    <property type="match status" value="1"/>
</dbReference>
<dbReference type="InterPro" id="IPR026335">
    <property type="entry name" value="rSAM_SPASM_FxsB"/>
</dbReference>
<sequence length="402" mass="44261">MMWPTEEWSVAARESGAWRPVPFQQFSLKLHGWCNLACDYCYVYEMADQSWRDRPRKMDSATVERAAFRIAEHVTAHDVEYVNVVFHGGEPLLAGREAVARAARGIRAALPSVTELSFRLQTNGTLLTGEVLDMLLAEGIAVGVSLDGDARAHDRHRRHAGGRGSHAEVTAGLRRLCAEPYRELFSHLYCVVDVANDPVRVYESLLEFEPPVVDFLLPDGTWSAPPPLRAAGSEATPYADWLIAVFERWYGAPRQETSVRFFESIIQLVLGGQSRVDSVGLSPNVLVVVETDGTIEQVDTLKSGYQGAAGTGLNVFDHPFDRALEHPGMAARQAGVAALCETCLSCPVARVCGGGYYAHRYGEGTGYLNPSVYCPDLFKLVTHIGDRVQADLRLRNSEERGP</sequence>
<keyword evidence="2" id="KW-0479">Metal-binding</keyword>
<dbReference type="Proteomes" id="UP001595851">
    <property type="component" value="Unassembled WGS sequence"/>
</dbReference>
<dbReference type="Pfam" id="PF04055">
    <property type="entry name" value="Radical_SAM"/>
    <property type="match status" value="1"/>
</dbReference>
<keyword evidence="1" id="KW-0949">S-adenosyl-L-methionine</keyword>
<protein>
    <submittedName>
        <fullName evidence="6">FxsB family cyclophane-forming radical SAM/SPASM peptide maturase</fullName>
    </submittedName>
</protein>
<evidence type="ECO:0000259" key="5">
    <source>
        <dbReference type="PROSITE" id="PS51918"/>
    </source>
</evidence>
<keyword evidence="4" id="KW-0411">Iron-sulfur</keyword>
<evidence type="ECO:0000256" key="2">
    <source>
        <dbReference type="ARBA" id="ARBA00022723"/>
    </source>
</evidence>
<evidence type="ECO:0000256" key="3">
    <source>
        <dbReference type="ARBA" id="ARBA00023004"/>
    </source>
</evidence>
<dbReference type="NCBIfam" id="TIGR04269">
    <property type="entry name" value="SAM_SPASM_FxsB"/>
    <property type="match status" value="1"/>
</dbReference>
<gene>
    <name evidence="6" type="ORF">ACFOY2_40880</name>
</gene>
<dbReference type="InterPro" id="IPR013785">
    <property type="entry name" value="Aldolase_TIM"/>
</dbReference>
<dbReference type="CDD" id="cd01335">
    <property type="entry name" value="Radical_SAM"/>
    <property type="match status" value="1"/>
</dbReference>
<comment type="caution">
    <text evidence="6">The sequence shown here is derived from an EMBL/GenBank/DDBJ whole genome shotgun (WGS) entry which is preliminary data.</text>
</comment>
<organism evidence="6 7">
    <name type="scientific">Nonomuraea purpurea</name>
    <dbReference type="NCBI Taxonomy" id="1849276"/>
    <lineage>
        <taxon>Bacteria</taxon>
        <taxon>Bacillati</taxon>
        <taxon>Actinomycetota</taxon>
        <taxon>Actinomycetes</taxon>
        <taxon>Streptosporangiales</taxon>
        <taxon>Streptosporangiaceae</taxon>
        <taxon>Nonomuraea</taxon>
    </lineage>
</organism>
<accession>A0ABV8GLS2</accession>
<dbReference type="SFLD" id="SFLDS00029">
    <property type="entry name" value="Radical_SAM"/>
    <property type="match status" value="1"/>
</dbReference>
<evidence type="ECO:0000313" key="6">
    <source>
        <dbReference type="EMBL" id="MFC4013642.1"/>
    </source>
</evidence>